<dbReference type="Proteomes" id="UP001187192">
    <property type="component" value="Unassembled WGS sequence"/>
</dbReference>
<dbReference type="InterPro" id="IPR011043">
    <property type="entry name" value="Gal_Oxase/kelch_b-propeller"/>
</dbReference>
<dbReference type="InterPro" id="IPR006527">
    <property type="entry name" value="F-box-assoc_dom_typ1"/>
</dbReference>
<evidence type="ECO:0000313" key="3">
    <source>
        <dbReference type="Proteomes" id="UP001187192"/>
    </source>
</evidence>
<dbReference type="SUPFAM" id="SSF50965">
    <property type="entry name" value="Galactose oxidase, central domain"/>
    <property type="match status" value="1"/>
</dbReference>
<dbReference type="PROSITE" id="PS50181">
    <property type="entry name" value="FBOX"/>
    <property type="match status" value="1"/>
</dbReference>
<evidence type="ECO:0000313" key="2">
    <source>
        <dbReference type="EMBL" id="GMN36508.1"/>
    </source>
</evidence>
<dbReference type="NCBIfam" id="TIGR01640">
    <property type="entry name" value="F_box_assoc_1"/>
    <property type="match status" value="1"/>
</dbReference>
<dbReference type="PANTHER" id="PTHR31672">
    <property type="entry name" value="BNACNNG10540D PROTEIN"/>
    <property type="match status" value="1"/>
</dbReference>
<accession>A0AA87ZZQ2</accession>
<name>A0AA87ZZQ2_FICCA</name>
<evidence type="ECO:0000259" key="1">
    <source>
        <dbReference type="PROSITE" id="PS50181"/>
    </source>
</evidence>
<dbReference type="Pfam" id="PF00646">
    <property type="entry name" value="F-box"/>
    <property type="match status" value="1"/>
</dbReference>
<dbReference type="Gene3D" id="1.20.1280.50">
    <property type="match status" value="1"/>
</dbReference>
<feature type="domain" description="F-box" evidence="1">
    <location>
        <begin position="1"/>
        <end position="44"/>
    </location>
</feature>
<protein>
    <recommendedName>
        <fullName evidence="1">F-box domain-containing protein</fullName>
    </recommendedName>
</protein>
<dbReference type="SMART" id="SM00256">
    <property type="entry name" value="FBOX"/>
    <property type="match status" value="1"/>
</dbReference>
<dbReference type="InterPro" id="IPR036047">
    <property type="entry name" value="F-box-like_dom_sf"/>
</dbReference>
<keyword evidence="3" id="KW-1185">Reference proteome</keyword>
<gene>
    <name evidence="2" type="ORF">TIFTF001_006083</name>
</gene>
<dbReference type="InterPro" id="IPR017451">
    <property type="entry name" value="F-box-assoc_interact_dom"/>
</dbReference>
<organism evidence="2 3">
    <name type="scientific">Ficus carica</name>
    <name type="common">Common fig</name>
    <dbReference type="NCBI Taxonomy" id="3494"/>
    <lineage>
        <taxon>Eukaryota</taxon>
        <taxon>Viridiplantae</taxon>
        <taxon>Streptophyta</taxon>
        <taxon>Embryophyta</taxon>
        <taxon>Tracheophyta</taxon>
        <taxon>Spermatophyta</taxon>
        <taxon>Magnoliopsida</taxon>
        <taxon>eudicotyledons</taxon>
        <taxon>Gunneridae</taxon>
        <taxon>Pentapetalae</taxon>
        <taxon>rosids</taxon>
        <taxon>fabids</taxon>
        <taxon>Rosales</taxon>
        <taxon>Moraceae</taxon>
        <taxon>Ficeae</taxon>
        <taxon>Ficus</taxon>
    </lineage>
</organism>
<dbReference type="InterPro" id="IPR001810">
    <property type="entry name" value="F-box_dom"/>
</dbReference>
<dbReference type="AlphaFoldDB" id="A0AA87ZZQ2"/>
<sequence>MATLLPCEIIVDILCRLPVNDLLRYRSVSKSWRSLIDGRDFIKLHLNHSVKTSSNIGVIFGGRNDLCWVDLYDLKTAVRLPRPIDIGTEINVIGGCNGLLALINPKGDMDIWNPFTRRYIILPISEHFHSFPFHVFEIVLTGFGHDPITDDYKLLLMINFRGIMVDSFHCEVKVYSLKAKTWKSIDHFPNHISYHRGNGVLFGDALHWVVYLKSDSSSLVFVFDVVTNDCREMGLPDYKGAQSCCMKLVDLRGCFCAAMVPNYDPEFKNSDQVDVWVMKEYGVKESWTTLFSVVPSNLTGAFNYVVPVAYLKDGDQVLLDQDGEKLLLYDMKRKRVKNTRVGSGFPTICDTLVCVPSLVGVDGGDYGESTWKKAGKNGKIKGKKQSGKKR</sequence>
<dbReference type="EMBL" id="BTGU01000006">
    <property type="protein sequence ID" value="GMN36508.1"/>
    <property type="molecule type" value="Genomic_DNA"/>
</dbReference>
<dbReference type="SUPFAM" id="SSF81383">
    <property type="entry name" value="F-box domain"/>
    <property type="match status" value="1"/>
</dbReference>
<dbReference type="InterPro" id="IPR050796">
    <property type="entry name" value="SCF_F-box_component"/>
</dbReference>
<proteinExistence type="predicted"/>
<reference evidence="2" key="1">
    <citation type="submission" date="2023-07" db="EMBL/GenBank/DDBJ databases">
        <title>draft genome sequence of fig (Ficus carica).</title>
        <authorList>
            <person name="Takahashi T."/>
            <person name="Nishimura K."/>
        </authorList>
    </citation>
    <scope>NUCLEOTIDE SEQUENCE</scope>
</reference>
<dbReference type="Pfam" id="PF07734">
    <property type="entry name" value="FBA_1"/>
    <property type="match status" value="1"/>
</dbReference>
<dbReference type="PANTHER" id="PTHR31672:SF13">
    <property type="entry name" value="F-BOX PROTEIN CPR30-LIKE"/>
    <property type="match status" value="1"/>
</dbReference>
<dbReference type="CDD" id="cd22157">
    <property type="entry name" value="F-box_AtFBW1-like"/>
    <property type="match status" value="1"/>
</dbReference>
<comment type="caution">
    <text evidence="2">The sequence shown here is derived from an EMBL/GenBank/DDBJ whole genome shotgun (WGS) entry which is preliminary data.</text>
</comment>